<dbReference type="GeneID" id="102802216"/>
<reference evidence="6" key="1">
    <citation type="submission" date="2025-08" db="UniProtKB">
        <authorList>
            <consortium name="RefSeq"/>
        </authorList>
    </citation>
    <scope>IDENTIFICATION</scope>
    <source>
        <tissue evidence="6">Testes</tissue>
    </source>
</reference>
<evidence type="ECO:0000256" key="3">
    <source>
        <dbReference type="PROSITE-ProRule" id="PRU00023"/>
    </source>
</evidence>
<organism evidence="5 6">
    <name type="scientific">Saccoglossus kowalevskii</name>
    <name type="common">Acorn worm</name>
    <dbReference type="NCBI Taxonomy" id="10224"/>
    <lineage>
        <taxon>Eukaryota</taxon>
        <taxon>Metazoa</taxon>
        <taxon>Hemichordata</taxon>
        <taxon>Enteropneusta</taxon>
        <taxon>Harrimaniidae</taxon>
        <taxon>Saccoglossus</taxon>
    </lineage>
</organism>
<accession>A0ABM0MXD4</accession>
<evidence type="ECO:0000256" key="2">
    <source>
        <dbReference type="ARBA" id="ARBA00023043"/>
    </source>
</evidence>
<proteinExistence type="predicted"/>
<keyword evidence="2 3" id="KW-0040">ANK repeat</keyword>
<dbReference type="PROSITE" id="PS50297">
    <property type="entry name" value="ANK_REP_REGION"/>
    <property type="match status" value="1"/>
</dbReference>
<sequence length="157" mass="17308">DNNKPLHNAILKQDIKTIKSLLSAGANVFSVDRPSLTPLQFAIEKNKSVAVEYLLKEGAVISVESIPTKLSTALFNVFYRHAIKNNLEDILTKIGSPKQSDNESVPENEAQSRIDEPKRKKTKKTLDVMLCSAVNKGDAAEVKRLLEQGASCNCKDE</sequence>
<feature type="region of interest" description="Disordered" evidence="4">
    <location>
        <begin position="94"/>
        <end position="124"/>
    </location>
</feature>
<dbReference type="PROSITE" id="PS50088">
    <property type="entry name" value="ANK_REPEAT"/>
    <property type="match status" value="1"/>
</dbReference>
<keyword evidence="5" id="KW-1185">Reference proteome</keyword>
<dbReference type="RefSeq" id="XP_006824675.1">
    <property type="nucleotide sequence ID" value="XM_006824612.1"/>
</dbReference>
<dbReference type="InterPro" id="IPR036770">
    <property type="entry name" value="Ankyrin_rpt-contain_sf"/>
</dbReference>
<feature type="repeat" description="ANK" evidence="3">
    <location>
        <begin position="1"/>
        <end position="33"/>
    </location>
</feature>
<feature type="compositionally biased region" description="Polar residues" evidence="4">
    <location>
        <begin position="97"/>
        <end position="109"/>
    </location>
</feature>
<protein>
    <submittedName>
        <fullName evidence="6">Ankyrin repeat domain-containing protein 20B-like</fullName>
    </submittedName>
</protein>
<keyword evidence="1" id="KW-0677">Repeat</keyword>
<evidence type="ECO:0000313" key="6">
    <source>
        <dbReference type="RefSeq" id="XP_006824675.1"/>
    </source>
</evidence>
<evidence type="ECO:0000313" key="5">
    <source>
        <dbReference type="Proteomes" id="UP000694865"/>
    </source>
</evidence>
<gene>
    <name evidence="6" type="primary">LOC102802216</name>
</gene>
<evidence type="ECO:0000256" key="1">
    <source>
        <dbReference type="ARBA" id="ARBA00022737"/>
    </source>
</evidence>
<evidence type="ECO:0000256" key="4">
    <source>
        <dbReference type="SAM" id="MobiDB-lite"/>
    </source>
</evidence>
<dbReference type="InterPro" id="IPR002110">
    <property type="entry name" value="Ankyrin_rpt"/>
</dbReference>
<dbReference type="SUPFAM" id="SSF48403">
    <property type="entry name" value="Ankyrin repeat"/>
    <property type="match status" value="1"/>
</dbReference>
<dbReference type="Pfam" id="PF12796">
    <property type="entry name" value="Ank_2"/>
    <property type="match status" value="1"/>
</dbReference>
<feature type="non-terminal residue" evidence="6">
    <location>
        <position position="1"/>
    </location>
</feature>
<dbReference type="Gene3D" id="1.25.40.20">
    <property type="entry name" value="Ankyrin repeat-containing domain"/>
    <property type="match status" value="2"/>
</dbReference>
<dbReference type="PANTHER" id="PTHR24171">
    <property type="entry name" value="ANKYRIN REPEAT DOMAIN-CONTAINING PROTEIN 39-RELATED"/>
    <property type="match status" value="1"/>
</dbReference>
<name>A0ABM0MXD4_SACKO</name>
<dbReference type="Proteomes" id="UP000694865">
    <property type="component" value="Unplaced"/>
</dbReference>
<feature type="non-terminal residue" evidence="6">
    <location>
        <position position="157"/>
    </location>
</feature>
<dbReference type="SMART" id="SM00248">
    <property type="entry name" value="ANK"/>
    <property type="match status" value="3"/>
</dbReference>